<evidence type="ECO:0000313" key="2">
    <source>
        <dbReference type="EMBL" id="CAJ1382885.1"/>
    </source>
</evidence>
<feature type="non-terminal residue" evidence="2">
    <location>
        <position position="59"/>
    </location>
</feature>
<organism evidence="2 3">
    <name type="scientific">Effrenium voratum</name>
    <dbReference type="NCBI Taxonomy" id="2562239"/>
    <lineage>
        <taxon>Eukaryota</taxon>
        <taxon>Sar</taxon>
        <taxon>Alveolata</taxon>
        <taxon>Dinophyceae</taxon>
        <taxon>Suessiales</taxon>
        <taxon>Symbiodiniaceae</taxon>
        <taxon>Effrenium</taxon>
    </lineage>
</organism>
<dbReference type="Proteomes" id="UP001178507">
    <property type="component" value="Unassembled WGS sequence"/>
</dbReference>
<reference evidence="2" key="1">
    <citation type="submission" date="2023-08" db="EMBL/GenBank/DDBJ databases">
        <authorList>
            <person name="Chen Y."/>
            <person name="Shah S."/>
            <person name="Dougan E. K."/>
            <person name="Thang M."/>
            <person name="Chan C."/>
        </authorList>
    </citation>
    <scope>NUCLEOTIDE SEQUENCE</scope>
</reference>
<gene>
    <name evidence="2" type="ORF">EVOR1521_LOCUS10146</name>
</gene>
<protein>
    <submittedName>
        <fullName evidence="2">Uncharacterized protein</fullName>
    </submittedName>
</protein>
<sequence>ARGRLPCGTPGASARRRSTPSARRACSPHRRWCSAWPSHIGLFAKCETWSQPASLQIPG</sequence>
<evidence type="ECO:0000313" key="3">
    <source>
        <dbReference type="Proteomes" id="UP001178507"/>
    </source>
</evidence>
<keyword evidence="3" id="KW-1185">Reference proteome</keyword>
<evidence type="ECO:0000256" key="1">
    <source>
        <dbReference type="SAM" id="MobiDB-lite"/>
    </source>
</evidence>
<comment type="caution">
    <text evidence="2">The sequence shown here is derived from an EMBL/GenBank/DDBJ whole genome shotgun (WGS) entry which is preliminary data.</text>
</comment>
<feature type="region of interest" description="Disordered" evidence="1">
    <location>
        <begin position="1"/>
        <end position="22"/>
    </location>
</feature>
<name>A0AA36IA15_9DINO</name>
<proteinExistence type="predicted"/>
<accession>A0AA36IA15</accession>
<dbReference type="AlphaFoldDB" id="A0AA36IA15"/>
<dbReference type="EMBL" id="CAUJNA010000953">
    <property type="protein sequence ID" value="CAJ1382885.1"/>
    <property type="molecule type" value="Genomic_DNA"/>
</dbReference>